<dbReference type="InterPro" id="IPR009061">
    <property type="entry name" value="DNA-bd_dom_put_sf"/>
</dbReference>
<gene>
    <name evidence="1" type="ORF">MiSe_44430</name>
</gene>
<organism evidence="1 2">
    <name type="scientific">Microseira wollei NIES-4236</name>
    <dbReference type="NCBI Taxonomy" id="2530354"/>
    <lineage>
        <taxon>Bacteria</taxon>
        <taxon>Bacillati</taxon>
        <taxon>Cyanobacteriota</taxon>
        <taxon>Cyanophyceae</taxon>
        <taxon>Oscillatoriophycideae</taxon>
        <taxon>Aerosakkonematales</taxon>
        <taxon>Aerosakkonemataceae</taxon>
        <taxon>Microseira</taxon>
    </lineage>
</organism>
<dbReference type="RefSeq" id="WP_226585152.1">
    <property type="nucleotide sequence ID" value="NZ_BLAY01000071.1"/>
</dbReference>
<dbReference type="Proteomes" id="UP001050975">
    <property type="component" value="Unassembled WGS sequence"/>
</dbReference>
<accession>A0AAV3XJL4</accession>
<evidence type="ECO:0000313" key="2">
    <source>
        <dbReference type="Proteomes" id="UP001050975"/>
    </source>
</evidence>
<comment type="caution">
    <text evidence="1">The sequence shown here is derived from an EMBL/GenBank/DDBJ whole genome shotgun (WGS) entry which is preliminary data.</text>
</comment>
<dbReference type="AlphaFoldDB" id="A0AAV3XJL4"/>
<proteinExistence type="predicted"/>
<name>A0AAV3XJL4_9CYAN</name>
<evidence type="ECO:0000313" key="1">
    <source>
        <dbReference type="EMBL" id="GET39672.1"/>
    </source>
</evidence>
<dbReference type="EMBL" id="BLAY01000071">
    <property type="protein sequence ID" value="GET39672.1"/>
    <property type="molecule type" value="Genomic_DNA"/>
</dbReference>
<reference evidence="1" key="1">
    <citation type="submission" date="2019-10" db="EMBL/GenBank/DDBJ databases">
        <title>Draft genome sequece of Microseira wollei NIES-4236.</title>
        <authorList>
            <person name="Yamaguchi H."/>
            <person name="Suzuki S."/>
            <person name="Kawachi M."/>
        </authorList>
    </citation>
    <scope>NUCLEOTIDE SEQUENCE</scope>
    <source>
        <strain evidence="1">NIES-4236</strain>
    </source>
</reference>
<sequence length="105" mass="11991">MVFKMEEMVIFCDSNTAAKILGCSDRTLFRYRQEGKLIEGIHWGRNPSGKVLYNSVLLNQLIRCGGKVNHPDHQKFIQRYLESLPENQPMKRGKKAATNRAIVVG</sequence>
<keyword evidence="2" id="KW-1185">Reference proteome</keyword>
<dbReference type="SUPFAM" id="SSF46955">
    <property type="entry name" value="Putative DNA-binding domain"/>
    <property type="match status" value="1"/>
</dbReference>
<evidence type="ECO:0008006" key="3">
    <source>
        <dbReference type="Google" id="ProtNLM"/>
    </source>
</evidence>
<protein>
    <recommendedName>
        <fullName evidence="3">Helix-turn-helix domain-containing protein</fullName>
    </recommendedName>
</protein>